<name>A0A2N3XTB1_SACSN</name>
<gene>
    <name evidence="1" type="ORF">A8926_1506</name>
</gene>
<reference evidence="1" key="1">
    <citation type="submission" date="2017-12" db="EMBL/GenBank/DDBJ databases">
        <title>Sequencing the genomes of 1000 Actinobacteria strains.</title>
        <authorList>
            <person name="Klenk H.-P."/>
        </authorList>
    </citation>
    <scope>NUCLEOTIDE SEQUENCE [LARGE SCALE GENOMIC DNA]</scope>
    <source>
        <strain evidence="1">DSM 44228</strain>
    </source>
</reference>
<protein>
    <submittedName>
        <fullName evidence="1">Uncharacterized protein</fullName>
    </submittedName>
</protein>
<comment type="caution">
    <text evidence="1">The sequence shown here is derived from an EMBL/GenBank/DDBJ whole genome shotgun (WGS) entry which is preliminary data.</text>
</comment>
<keyword evidence="2" id="KW-1185">Reference proteome</keyword>
<evidence type="ECO:0000313" key="2">
    <source>
        <dbReference type="Proteomes" id="UP000233786"/>
    </source>
</evidence>
<organism evidence="1 2">
    <name type="scientific">Saccharopolyspora spinosa</name>
    <dbReference type="NCBI Taxonomy" id="60894"/>
    <lineage>
        <taxon>Bacteria</taxon>
        <taxon>Bacillati</taxon>
        <taxon>Actinomycetota</taxon>
        <taxon>Actinomycetes</taxon>
        <taxon>Pseudonocardiales</taxon>
        <taxon>Pseudonocardiaceae</taxon>
        <taxon>Saccharopolyspora</taxon>
    </lineage>
</organism>
<sequence length="87" mass="9076">MDVGGECGLSAAGVGDPAEGPHFVLLPVSVVVLRGGAGSGTSREDGHGGFAVSKAKIKQLAFGSCTHTLMRWRSNSYLRQCRFHSSD</sequence>
<dbReference type="EMBL" id="PJNB01000001">
    <property type="protein sequence ID" value="PKW13936.1"/>
    <property type="molecule type" value="Genomic_DNA"/>
</dbReference>
<proteinExistence type="predicted"/>
<dbReference type="AlphaFoldDB" id="A0A2N3XTB1"/>
<evidence type="ECO:0000313" key="1">
    <source>
        <dbReference type="EMBL" id="PKW13936.1"/>
    </source>
</evidence>
<accession>A0A2N3XTB1</accession>
<dbReference type="Proteomes" id="UP000233786">
    <property type="component" value="Unassembled WGS sequence"/>
</dbReference>